<evidence type="ECO:0000313" key="2">
    <source>
        <dbReference type="EMBL" id="BFO21583.1"/>
    </source>
</evidence>
<keyword evidence="1" id="KW-1133">Transmembrane helix</keyword>
<keyword evidence="1" id="KW-0812">Transmembrane</keyword>
<proteinExistence type="predicted"/>
<name>A0AAT9HW52_9ACTN</name>
<dbReference type="AlphaFoldDB" id="A0AAT9HW52"/>
<dbReference type="EMBL" id="AP035768">
    <property type="protein sequence ID" value="BFO21583.1"/>
    <property type="molecule type" value="Genomic_DNA"/>
</dbReference>
<sequence length="179" mass="18540">MLLMLVAASAAGSQQWQGGWAETRERMHVSAVLLGVPLALAAGCWQGGRERRRGTAELLATAVRGRTAAFLASALPVALWPAAGYAVATALTWLATWYCATGDRPHLGTPLADAAVLVSAALAGHVVGRLVAWRLAAPLLAVAGYVVLGVLGYGDAGWAGGLSPYTETPSDSVPVWWQP</sequence>
<keyword evidence="1" id="KW-0472">Membrane</keyword>
<accession>A0AAT9HW52</accession>
<feature type="transmembrane region" description="Helical" evidence="1">
    <location>
        <begin position="135"/>
        <end position="154"/>
    </location>
</feature>
<evidence type="ECO:0008006" key="3">
    <source>
        <dbReference type="Google" id="ProtNLM"/>
    </source>
</evidence>
<feature type="transmembrane region" description="Helical" evidence="1">
    <location>
        <begin position="107"/>
        <end position="128"/>
    </location>
</feature>
<reference evidence="2" key="1">
    <citation type="submission" date="2024-06" db="EMBL/GenBank/DDBJ databases">
        <authorList>
            <consortium name="consrtm"/>
            <person name="Uemura M."/>
            <person name="Terahara T."/>
        </authorList>
    </citation>
    <scope>NUCLEOTIDE SEQUENCE</scope>
    <source>
        <strain evidence="2">KM77-8</strain>
    </source>
</reference>
<feature type="transmembrane region" description="Helical" evidence="1">
    <location>
        <begin position="69"/>
        <end position="95"/>
    </location>
</feature>
<gene>
    <name evidence="2" type="ORF">SHKM778_79710</name>
</gene>
<protein>
    <recommendedName>
        <fullName evidence="3">ABC transporter permease</fullName>
    </recommendedName>
</protein>
<evidence type="ECO:0000256" key="1">
    <source>
        <dbReference type="SAM" id="Phobius"/>
    </source>
</evidence>
<reference evidence="2" key="2">
    <citation type="submission" date="2024-07" db="EMBL/GenBank/DDBJ databases">
        <title>Streptomyces haneummycinica sp. nov., a new antibiotic-producing actinobacterium isolated from marine sediment.</title>
        <authorList>
            <person name="Uemura M."/>
            <person name="Hamada M."/>
            <person name="Hirano S."/>
            <person name="Kobayashi K."/>
            <person name="Ohshiro T."/>
            <person name="Kobayashi T."/>
            <person name="Terahara T."/>
        </authorList>
    </citation>
    <scope>NUCLEOTIDE SEQUENCE</scope>
    <source>
        <strain evidence="2">KM77-8</strain>
    </source>
</reference>
<organism evidence="2">
    <name type="scientific">Streptomyces haneummycinicus</name>
    <dbReference type="NCBI Taxonomy" id="3074435"/>
    <lineage>
        <taxon>Bacteria</taxon>
        <taxon>Bacillati</taxon>
        <taxon>Actinomycetota</taxon>
        <taxon>Actinomycetes</taxon>
        <taxon>Kitasatosporales</taxon>
        <taxon>Streptomycetaceae</taxon>
        <taxon>Streptomyces</taxon>
    </lineage>
</organism>
<feature type="transmembrane region" description="Helical" evidence="1">
    <location>
        <begin position="31"/>
        <end position="48"/>
    </location>
</feature>